<proteinExistence type="predicted"/>
<dbReference type="PANTHER" id="PTHR34458:SF5">
    <property type="entry name" value="POLLEN OLE E 1 ALLERGEN AND EXTENSIN FAMILY PROTEIN"/>
    <property type="match status" value="1"/>
</dbReference>
<gene>
    <name evidence="1" type="ORF">AG4045_016230</name>
</gene>
<dbReference type="AlphaFoldDB" id="A0A6L5BCV6"/>
<sequence length="164" mass="17584">MLRGKWRDKWHCPRSWESPKVSRRASTEQGDEDITTVTAQSGYRFVYAVLGNIYCTINGSTGASGAATPVFPGALVQLVCVNSTSPTLTATTKADGTFTIQTYNPIPSDCKVVVVTPLSTCNSSLPATGGLVSSLRTVGSIVLRTDKHFLYTPEGFSYVLDLPS</sequence>
<dbReference type="InterPro" id="IPR040404">
    <property type="entry name" value="Phylloplanin-like"/>
</dbReference>
<dbReference type="PANTHER" id="PTHR34458">
    <property type="entry name" value="POLLEN OLE E 1 ALLERGEN AND EXTENSIN FAMILY PROTEIN-RELATED"/>
    <property type="match status" value="1"/>
</dbReference>
<name>A0A6L5BCV6_APIGR</name>
<protein>
    <recommendedName>
        <fullName evidence="3">Pollen Ole e 1 allergen and extensin family protein</fullName>
    </recommendedName>
</protein>
<dbReference type="Proteomes" id="UP000593563">
    <property type="component" value="Unassembled WGS sequence"/>
</dbReference>
<accession>A0A6L5BCV6</accession>
<evidence type="ECO:0000313" key="1">
    <source>
        <dbReference type="EMBL" id="KAF1002512.1"/>
    </source>
</evidence>
<reference evidence="1" key="1">
    <citation type="submission" date="2020-01" db="EMBL/GenBank/DDBJ databases">
        <title>The Celery Genome Sequence Reveals Sequential Paleo-tetraploidization, Resistance Gene Elimination, Karyotype Evolution, and Functional Innovation in Apiales.</title>
        <authorList>
            <person name="Song X."/>
        </authorList>
    </citation>
    <scope>NUCLEOTIDE SEQUENCE</scope>
    <source>
        <tissue evidence="1">Leaf</tissue>
    </source>
</reference>
<dbReference type="EMBL" id="WRXP01001022">
    <property type="protein sequence ID" value="KAF1002512.1"/>
    <property type="molecule type" value="Genomic_DNA"/>
</dbReference>
<keyword evidence="2" id="KW-1185">Reference proteome</keyword>
<comment type="caution">
    <text evidence="1">The sequence shown here is derived from an EMBL/GenBank/DDBJ whole genome shotgun (WGS) entry which is preliminary data.</text>
</comment>
<organism evidence="1 2">
    <name type="scientific">Apium graveolens</name>
    <name type="common">Celery</name>
    <dbReference type="NCBI Taxonomy" id="4045"/>
    <lineage>
        <taxon>Eukaryota</taxon>
        <taxon>Viridiplantae</taxon>
        <taxon>Streptophyta</taxon>
        <taxon>Embryophyta</taxon>
        <taxon>Tracheophyta</taxon>
        <taxon>Spermatophyta</taxon>
        <taxon>Magnoliopsida</taxon>
        <taxon>eudicotyledons</taxon>
        <taxon>Gunneridae</taxon>
        <taxon>Pentapetalae</taxon>
        <taxon>asterids</taxon>
        <taxon>campanulids</taxon>
        <taxon>Apiales</taxon>
        <taxon>Apiaceae</taxon>
        <taxon>Apioideae</taxon>
        <taxon>apioid superclade</taxon>
        <taxon>Apieae</taxon>
        <taxon>Apium</taxon>
    </lineage>
</organism>
<evidence type="ECO:0000313" key="2">
    <source>
        <dbReference type="Proteomes" id="UP000593563"/>
    </source>
</evidence>
<evidence type="ECO:0008006" key="3">
    <source>
        <dbReference type="Google" id="ProtNLM"/>
    </source>
</evidence>